<feature type="transmembrane region" description="Helical" evidence="5">
    <location>
        <begin position="76"/>
        <end position="96"/>
    </location>
</feature>
<dbReference type="EMBL" id="JAJIRN010000004">
    <property type="protein sequence ID" value="MCV2368615.1"/>
    <property type="molecule type" value="Genomic_DNA"/>
</dbReference>
<dbReference type="InterPro" id="IPR014710">
    <property type="entry name" value="RmlC-like_jellyroll"/>
</dbReference>
<feature type="transmembrane region" description="Helical" evidence="5">
    <location>
        <begin position="423"/>
        <end position="440"/>
    </location>
</feature>
<evidence type="ECO:0000256" key="4">
    <source>
        <dbReference type="ARBA" id="ARBA00023136"/>
    </source>
</evidence>
<dbReference type="Pfam" id="PF00916">
    <property type="entry name" value="Sulfate_transp"/>
    <property type="match status" value="1"/>
</dbReference>
<feature type="domain" description="Cyclic nucleotide-binding" evidence="6">
    <location>
        <begin position="606"/>
        <end position="704"/>
    </location>
</feature>
<evidence type="ECO:0000256" key="5">
    <source>
        <dbReference type="SAM" id="Phobius"/>
    </source>
</evidence>
<dbReference type="PROSITE" id="PS50042">
    <property type="entry name" value="CNMP_BINDING_3"/>
    <property type="match status" value="1"/>
</dbReference>
<comment type="caution">
    <text evidence="8">The sequence shown here is derived from an EMBL/GenBank/DDBJ whole genome shotgun (WGS) entry which is preliminary data.</text>
</comment>
<feature type="transmembrane region" description="Helical" evidence="5">
    <location>
        <begin position="210"/>
        <end position="228"/>
    </location>
</feature>
<dbReference type="PANTHER" id="PTHR43310:SF1">
    <property type="entry name" value="SULFATE TRANSPORTER YBAR-RELATED"/>
    <property type="match status" value="1"/>
</dbReference>
<comment type="subcellular location">
    <subcellularLocation>
        <location evidence="1">Membrane</location>
        <topology evidence="1">Multi-pass membrane protein</topology>
    </subcellularLocation>
</comment>
<sequence length="739" mass="77534">MFVARRQFELTFAGWRSLLGGAVGAIVCLAIVLTLGVLALAPLGSRAVQIGVPAAFACVIVSAGLYAFVSRGSDAAGGPSSPTALIVSLLLGQVLHQEQPGSSIAALALVLVALSAAVLVMGLLQMLMAALHLGRLARFVPQPVLAGFMNGVALLVVLAQVPALLDVAPELWPKHGWQALQQAHGGALLLGLATAGLVWLLAWQAPRLPAALLGMVSGLLGFHLVDAISPVSDLGPTLGALDASHFLPGLLALWVEPSTTISLLVKYARPIGLTAVLLALVGSLESLLNLRAADQCNGEHSDESRELWALGLANIGGGMVCALPITRSRSRATAIQLGGGGGRVGALGAVLCSALMVGMVGDWLAYLPRAVLAGVMLTVAVNLVDRRSVRQIRTQLRGGPVSLESLLVMGLVCLLTLLQGPGAGVLLGLLLSVLLFLRGLNRTLLRARYTAQQRPSRRVYPPQVEQFLRPLRAHIHALELEGALFFGNADRVHDEAKRLPPGLRYLILDVQRVVSIDESGAMALQQLGATLARQDCRLLLAGVGPVSVQRAQILAAWAGAPFAASMAHWYLDMDHALESAELQILQADSNPRQQLGGAVPLAQCSLLSDLSMAQQASLIPHLQQLELKAGERLFKEGDPGNGVYVLTRGSISIVNGGGQRFMSFSAGTMLGELAMLDGQGRSANAEADQDAEVFFLSKDALNKLAATEPVLCSQLYRNMALHLAMRLRVASGALGSAKG</sequence>
<feature type="transmembrane region" description="Helical" evidence="5">
    <location>
        <begin position="337"/>
        <end position="357"/>
    </location>
</feature>
<accession>A0ABT2YEY3</accession>
<keyword evidence="4 5" id="KW-0472">Membrane</keyword>
<evidence type="ECO:0000259" key="7">
    <source>
        <dbReference type="PROSITE" id="PS50801"/>
    </source>
</evidence>
<feature type="transmembrane region" description="Helical" evidence="5">
    <location>
        <begin position="21"/>
        <end position="41"/>
    </location>
</feature>
<dbReference type="InterPro" id="IPR002645">
    <property type="entry name" value="STAS_dom"/>
</dbReference>
<evidence type="ECO:0000256" key="1">
    <source>
        <dbReference type="ARBA" id="ARBA00004141"/>
    </source>
</evidence>
<feature type="transmembrane region" description="Helical" evidence="5">
    <location>
        <begin position="102"/>
        <end position="124"/>
    </location>
</feature>
<feature type="transmembrane region" description="Helical" evidence="5">
    <location>
        <begin position="267"/>
        <end position="287"/>
    </location>
</feature>
<feature type="transmembrane region" description="Helical" evidence="5">
    <location>
        <begin position="234"/>
        <end position="255"/>
    </location>
</feature>
<evidence type="ECO:0000313" key="9">
    <source>
        <dbReference type="Proteomes" id="UP001209701"/>
    </source>
</evidence>
<dbReference type="CDD" id="cd07042">
    <property type="entry name" value="STAS_SulP_like_sulfate_transporter"/>
    <property type="match status" value="1"/>
</dbReference>
<feature type="transmembrane region" description="Helical" evidence="5">
    <location>
        <begin position="363"/>
        <end position="384"/>
    </location>
</feature>
<dbReference type="RefSeq" id="WP_263571202.1">
    <property type="nucleotide sequence ID" value="NZ_JAJIRN010000004.1"/>
</dbReference>
<dbReference type="PROSITE" id="PS00889">
    <property type="entry name" value="CNMP_BINDING_2"/>
    <property type="match status" value="1"/>
</dbReference>
<name>A0ABT2YEY3_9BURK</name>
<reference evidence="8 9" key="1">
    <citation type="submission" date="2021-11" db="EMBL/GenBank/DDBJ databases">
        <authorList>
            <person name="Liang Q."/>
            <person name="Mou H."/>
            <person name="Liu Z."/>
        </authorList>
    </citation>
    <scope>NUCLEOTIDE SEQUENCE [LARGE SCALE GENOMIC DNA]</scope>
    <source>
        <strain evidence="8 9">CHU3</strain>
    </source>
</reference>
<protein>
    <submittedName>
        <fullName evidence="8">Cyclic nucleotide-binding domain-containing protein</fullName>
    </submittedName>
</protein>
<evidence type="ECO:0000259" key="6">
    <source>
        <dbReference type="PROSITE" id="PS50042"/>
    </source>
</evidence>
<dbReference type="Gene3D" id="3.30.750.24">
    <property type="entry name" value="STAS domain"/>
    <property type="match status" value="1"/>
</dbReference>
<gene>
    <name evidence="8" type="ORF">LNV07_10995</name>
</gene>
<dbReference type="Gene3D" id="2.60.120.10">
    <property type="entry name" value="Jelly Rolls"/>
    <property type="match status" value="1"/>
</dbReference>
<dbReference type="SMART" id="SM00100">
    <property type="entry name" value="cNMP"/>
    <property type="match status" value="1"/>
</dbReference>
<dbReference type="InterPro" id="IPR011547">
    <property type="entry name" value="SLC26A/SulP_dom"/>
</dbReference>
<keyword evidence="9" id="KW-1185">Reference proteome</keyword>
<dbReference type="InterPro" id="IPR018488">
    <property type="entry name" value="cNMP-bd_CS"/>
</dbReference>
<feature type="domain" description="STAS" evidence="7">
    <location>
        <begin position="478"/>
        <end position="580"/>
    </location>
</feature>
<keyword evidence="3 5" id="KW-1133">Transmembrane helix</keyword>
<dbReference type="Pfam" id="PF00027">
    <property type="entry name" value="cNMP_binding"/>
    <property type="match status" value="1"/>
</dbReference>
<dbReference type="InterPro" id="IPR052706">
    <property type="entry name" value="Membrane-Transporter-like"/>
</dbReference>
<feature type="transmembrane region" description="Helical" evidence="5">
    <location>
        <begin position="185"/>
        <end position="203"/>
    </location>
</feature>
<dbReference type="InterPro" id="IPR018490">
    <property type="entry name" value="cNMP-bd_dom_sf"/>
</dbReference>
<dbReference type="SUPFAM" id="SSF51206">
    <property type="entry name" value="cAMP-binding domain-like"/>
    <property type="match status" value="1"/>
</dbReference>
<dbReference type="InterPro" id="IPR000595">
    <property type="entry name" value="cNMP-bd_dom"/>
</dbReference>
<keyword evidence="2 5" id="KW-0812">Transmembrane</keyword>
<feature type="transmembrane region" description="Helical" evidence="5">
    <location>
        <begin position="396"/>
        <end position="417"/>
    </location>
</feature>
<evidence type="ECO:0000313" key="8">
    <source>
        <dbReference type="EMBL" id="MCV2368615.1"/>
    </source>
</evidence>
<organism evidence="8 9">
    <name type="scientific">Roseateles oligotrophus</name>
    <dbReference type="NCBI Taxonomy" id="1769250"/>
    <lineage>
        <taxon>Bacteria</taxon>
        <taxon>Pseudomonadati</taxon>
        <taxon>Pseudomonadota</taxon>
        <taxon>Betaproteobacteria</taxon>
        <taxon>Burkholderiales</taxon>
        <taxon>Sphaerotilaceae</taxon>
        <taxon>Roseateles</taxon>
    </lineage>
</organism>
<proteinExistence type="predicted"/>
<evidence type="ECO:0000256" key="3">
    <source>
        <dbReference type="ARBA" id="ARBA00022989"/>
    </source>
</evidence>
<dbReference type="PANTHER" id="PTHR43310">
    <property type="entry name" value="SULFATE TRANSPORTER YBAR-RELATED"/>
    <property type="match status" value="1"/>
</dbReference>
<dbReference type="PROSITE" id="PS50801">
    <property type="entry name" value="STAS"/>
    <property type="match status" value="1"/>
</dbReference>
<feature type="transmembrane region" description="Helical" evidence="5">
    <location>
        <begin position="144"/>
        <end position="165"/>
    </location>
</feature>
<dbReference type="CDD" id="cd00038">
    <property type="entry name" value="CAP_ED"/>
    <property type="match status" value="1"/>
</dbReference>
<dbReference type="Pfam" id="PF01740">
    <property type="entry name" value="STAS"/>
    <property type="match status" value="1"/>
</dbReference>
<evidence type="ECO:0000256" key="2">
    <source>
        <dbReference type="ARBA" id="ARBA00022692"/>
    </source>
</evidence>
<dbReference type="SUPFAM" id="SSF52091">
    <property type="entry name" value="SpoIIaa-like"/>
    <property type="match status" value="1"/>
</dbReference>
<dbReference type="Proteomes" id="UP001209701">
    <property type="component" value="Unassembled WGS sequence"/>
</dbReference>
<dbReference type="InterPro" id="IPR036513">
    <property type="entry name" value="STAS_dom_sf"/>
</dbReference>
<feature type="transmembrane region" description="Helical" evidence="5">
    <location>
        <begin position="307"/>
        <end position="325"/>
    </location>
</feature>
<feature type="transmembrane region" description="Helical" evidence="5">
    <location>
        <begin position="47"/>
        <end position="69"/>
    </location>
</feature>